<sequence>MSAVGFRIFDKTLQIANIWLNGTANRDPDRRVTRLKSRRRGEQA</sequence>
<accession>A0ABV2GUP2</accession>
<gene>
    <name evidence="1" type="ORF">ABID19_005073</name>
</gene>
<dbReference type="RefSeq" id="WP_354493578.1">
    <property type="nucleotide sequence ID" value="NZ_JBEPMC010000010.1"/>
</dbReference>
<keyword evidence="2" id="KW-1185">Reference proteome</keyword>
<organism evidence="1 2">
    <name type="scientific">Mesorhizobium robiniae</name>
    <dbReference type="NCBI Taxonomy" id="559315"/>
    <lineage>
        <taxon>Bacteria</taxon>
        <taxon>Pseudomonadati</taxon>
        <taxon>Pseudomonadota</taxon>
        <taxon>Alphaproteobacteria</taxon>
        <taxon>Hyphomicrobiales</taxon>
        <taxon>Phyllobacteriaceae</taxon>
        <taxon>Mesorhizobium</taxon>
    </lineage>
</organism>
<comment type="caution">
    <text evidence="1">The sequence shown here is derived from an EMBL/GenBank/DDBJ whole genome shotgun (WGS) entry which is preliminary data.</text>
</comment>
<reference evidence="1 2" key="1">
    <citation type="submission" date="2024-06" db="EMBL/GenBank/DDBJ databases">
        <title>Genomic Encyclopedia of Type Strains, Phase IV (KMG-IV): sequencing the most valuable type-strain genomes for metagenomic binning, comparative biology and taxonomic classification.</title>
        <authorList>
            <person name="Goeker M."/>
        </authorList>
    </citation>
    <scope>NUCLEOTIDE SEQUENCE [LARGE SCALE GENOMIC DNA]</scope>
    <source>
        <strain evidence="1 2">DSM 100022</strain>
    </source>
</reference>
<evidence type="ECO:0000313" key="1">
    <source>
        <dbReference type="EMBL" id="MET3582015.1"/>
    </source>
</evidence>
<evidence type="ECO:0000313" key="2">
    <source>
        <dbReference type="Proteomes" id="UP001549204"/>
    </source>
</evidence>
<protein>
    <submittedName>
        <fullName evidence="1">Uncharacterized protein</fullName>
    </submittedName>
</protein>
<name>A0ABV2GUP2_9HYPH</name>
<proteinExistence type="predicted"/>
<dbReference type="EMBL" id="JBEPMC010000010">
    <property type="protein sequence ID" value="MET3582015.1"/>
    <property type="molecule type" value="Genomic_DNA"/>
</dbReference>
<dbReference type="Proteomes" id="UP001549204">
    <property type="component" value="Unassembled WGS sequence"/>
</dbReference>